<dbReference type="SUPFAM" id="SSF47473">
    <property type="entry name" value="EF-hand"/>
    <property type="match status" value="1"/>
</dbReference>
<evidence type="ECO:0000313" key="5">
    <source>
        <dbReference type="RefSeq" id="XP_010782698.1"/>
    </source>
</evidence>
<dbReference type="PANTHER" id="PTHR14383">
    <property type="entry name" value="SWAP-70 RECOMBINASE"/>
    <property type="match status" value="1"/>
</dbReference>
<dbReference type="RefSeq" id="XP_010782698.1">
    <property type="nucleotide sequence ID" value="XM_010784396.1"/>
</dbReference>
<dbReference type="InterPro" id="IPR011993">
    <property type="entry name" value="PH-like_dom_sf"/>
</dbReference>
<accession>A0A6I9P6X2</accession>
<dbReference type="Gene3D" id="2.30.29.30">
    <property type="entry name" value="Pleckstrin-homology domain (PH domain)/Phosphotyrosine-binding domain (PTB)"/>
    <property type="match status" value="1"/>
</dbReference>
<dbReference type="Pfam" id="PF25530">
    <property type="entry name" value="EF-hand_SWAP70_N"/>
    <property type="match status" value="1"/>
</dbReference>
<dbReference type="GO" id="GO:0005634">
    <property type="term" value="C:nucleus"/>
    <property type="evidence" value="ECO:0007669"/>
    <property type="project" value="TreeGrafter"/>
</dbReference>
<dbReference type="CDD" id="cd13273">
    <property type="entry name" value="PH_SWAP-70"/>
    <property type="match status" value="1"/>
</dbReference>
<dbReference type="GeneID" id="104956844"/>
<organism evidence="4 5">
    <name type="scientific">Notothenia coriiceps</name>
    <name type="common">black rockcod</name>
    <dbReference type="NCBI Taxonomy" id="8208"/>
    <lineage>
        <taxon>Eukaryota</taxon>
        <taxon>Metazoa</taxon>
        <taxon>Chordata</taxon>
        <taxon>Craniata</taxon>
        <taxon>Vertebrata</taxon>
        <taxon>Euteleostomi</taxon>
        <taxon>Actinopterygii</taxon>
        <taxon>Neopterygii</taxon>
        <taxon>Teleostei</taxon>
        <taxon>Neoteleostei</taxon>
        <taxon>Acanthomorphata</taxon>
        <taxon>Eupercaria</taxon>
        <taxon>Perciformes</taxon>
        <taxon>Notothenioidei</taxon>
        <taxon>Nototheniidae</taxon>
        <taxon>Notothenia</taxon>
    </lineage>
</organism>
<dbReference type="PANTHER" id="PTHR14383:SF2">
    <property type="entry name" value="DIFFERENTIALLY EXPRESSED IN FDCP 6 HOMOLOG"/>
    <property type="match status" value="1"/>
</dbReference>
<keyword evidence="1" id="KW-0175">Coiled coil</keyword>
<evidence type="ECO:0000313" key="4">
    <source>
        <dbReference type="Proteomes" id="UP000504611"/>
    </source>
</evidence>
<dbReference type="SUPFAM" id="SSF50729">
    <property type="entry name" value="PH domain-like"/>
    <property type="match status" value="1"/>
</dbReference>
<name>A0A6I9P6X2_9TELE</name>
<dbReference type="InterPro" id="IPR011992">
    <property type="entry name" value="EF-hand-dom_pair"/>
</dbReference>
<feature type="compositionally biased region" description="Polar residues" evidence="2">
    <location>
        <begin position="560"/>
        <end position="571"/>
    </location>
</feature>
<gene>
    <name evidence="5" type="primary">LOC104956844</name>
</gene>
<protein>
    <submittedName>
        <fullName evidence="5">Differentially expressed in FDCP 6 homolog isoform X2</fullName>
    </submittedName>
</protein>
<evidence type="ECO:0000259" key="3">
    <source>
        <dbReference type="PROSITE" id="PS50003"/>
    </source>
</evidence>
<dbReference type="SMART" id="SM00233">
    <property type="entry name" value="PH"/>
    <property type="match status" value="1"/>
</dbReference>
<feature type="region of interest" description="Disordered" evidence="2">
    <location>
        <begin position="549"/>
        <end position="619"/>
    </location>
</feature>
<dbReference type="FunFam" id="2.30.29.30:FF:000172">
    <property type="entry name" value="differentially expressed in FDCP 6 homolog"/>
    <property type="match status" value="1"/>
</dbReference>
<proteinExistence type="predicted"/>
<evidence type="ECO:0000256" key="1">
    <source>
        <dbReference type="SAM" id="Coils"/>
    </source>
</evidence>
<dbReference type="InterPro" id="IPR057837">
    <property type="entry name" value="PH_SWAP70"/>
</dbReference>
<dbReference type="InterPro" id="IPR057836">
    <property type="entry name" value="EF-hand_SWAP70_N"/>
</dbReference>
<dbReference type="Proteomes" id="UP000504611">
    <property type="component" value="Unplaced"/>
</dbReference>
<feature type="coiled-coil region" evidence="1">
    <location>
        <begin position="474"/>
        <end position="529"/>
    </location>
</feature>
<dbReference type="AlphaFoldDB" id="A0A6I9P6X2"/>
<evidence type="ECO:0000256" key="2">
    <source>
        <dbReference type="SAM" id="MobiDB-lite"/>
    </source>
</evidence>
<dbReference type="PROSITE" id="PS50003">
    <property type="entry name" value="PH_DOMAIN"/>
    <property type="match status" value="1"/>
</dbReference>
<feature type="domain" description="PH" evidence="3">
    <location>
        <begin position="213"/>
        <end position="309"/>
    </location>
</feature>
<dbReference type="Pfam" id="PF00169">
    <property type="entry name" value="PH"/>
    <property type="match status" value="1"/>
</dbReference>
<dbReference type="GO" id="GO:0005737">
    <property type="term" value="C:cytoplasm"/>
    <property type="evidence" value="ECO:0007669"/>
    <property type="project" value="TreeGrafter"/>
</dbReference>
<sequence length="619" mass="72624">MDLRSELLKSIWYGFTALDLEKSGKVSKSQLKVLSHNLCTVLCIPHDPVALEDHFRDDDDGPVSSQGYMPYLNKYILDKVIEGSFTKENVDELCWTLTAKKNYQTDKTSSTVLPERDAFRLWCLFNFLSEDKYPLVMVPDEVEYLLKKICMSMSIEFNCVELEDFFSQDSVQQTGITVWVFLEMMNSGKLTRGIDKSITSMAVEEVYREIVGDVLKEGYLWKKGQLRRNWKERWFTLRPSSLSYYTGEDRKDCQGNIVLDGNCCVEVLPDRDGKRCMFCLKTLSKTYEMSASDTKQRQEWTTAIQTAIRLHVEGKTSLHKDLKLKRREQREQRDKRCHAKEEELQRLRALQEERERGLVELDLLKEAQKQAQALLEQDEQRRRQQHEQMQRALEVQLKEAEEARVSMQAEMVLKEEEAERQRKRIQELEEMQKRLEEALQLEIKARRDEEVFRYAQAGLLGEEEEKMKALMCLQEEQEEYILKTQREKQELRQEMEVKSRSLDEAQRQLEEVRANRHKVDQDVVAAQRKLRQASTNVKHWNVQMNRLMRPIGPGEKRPSLGSSFASFQIPTQRDPGLRIRRKSGSEDQDEESKENVDNSVECDLEKRHSHASNGDMDIP</sequence>
<feature type="coiled-coil region" evidence="1">
    <location>
        <begin position="340"/>
        <end position="448"/>
    </location>
</feature>
<reference evidence="5" key="1">
    <citation type="submission" date="2025-08" db="UniProtKB">
        <authorList>
            <consortium name="RefSeq"/>
        </authorList>
    </citation>
    <scope>IDENTIFICATION</scope>
    <source>
        <tissue evidence="5">Muscle</tissue>
    </source>
</reference>
<dbReference type="InterPro" id="IPR001849">
    <property type="entry name" value="PH_domain"/>
</dbReference>
<dbReference type="OrthoDB" id="8434295at2759"/>
<keyword evidence="4" id="KW-1185">Reference proteome</keyword>